<evidence type="ECO:0000256" key="3">
    <source>
        <dbReference type="ARBA" id="ARBA00023163"/>
    </source>
</evidence>
<dbReference type="InterPro" id="IPR050679">
    <property type="entry name" value="Bact_HTH_transcr_reg"/>
</dbReference>
<keyword evidence="1" id="KW-0805">Transcription regulation</keyword>
<dbReference type="PROSITE" id="PS50949">
    <property type="entry name" value="HTH_GNTR"/>
    <property type="match status" value="1"/>
</dbReference>
<evidence type="ECO:0000259" key="4">
    <source>
        <dbReference type="PROSITE" id="PS50949"/>
    </source>
</evidence>
<dbReference type="Gene3D" id="1.10.10.10">
    <property type="entry name" value="Winged helix-like DNA-binding domain superfamily/Winged helix DNA-binding domain"/>
    <property type="match status" value="1"/>
</dbReference>
<keyword evidence="2" id="KW-0238">DNA-binding</keyword>
<feature type="domain" description="HTH gntR-type" evidence="4">
    <location>
        <begin position="3"/>
        <end position="71"/>
    </location>
</feature>
<keyword evidence="3" id="KW-0804">Transcription</keyword>
<proteinExistence type="predicted"/>
<evidence type="ECO:0000256" key="1">
    <source>
        <dbReference type="ARBA" id="ARBA00023015"/>
    </source>
</evidence>
<dbReference type="RefSeq" id="WP_125715637.1">
    <property type="nucleotide sequence ID" value="NZ_JBHTOP010000013.1"/>
</dbReference>
<organism evidence="5 6">
    <name type="scientific">Agrilactobacillus yilanensis</name>
    <dbReference type="NCBI Taxonomy" id="2485997"/>
    <lineage>
        <taxon>Bacteria</taxon>
        <taxon>Bacillati</taxon>
        <taxon>Bacillota</taxon>
        <taxon>Bacilli</taxon>
        <taxon>Lactobacillales</taxon>
        <taxon>Lactobacillaceae</taxon>
        <taxon>Agrilactobacillus</taxon>
    </lineage>
</organism>
<dbReference type="InterPro" id="IPR000524">
    <property type="entry name" value="Tscrpt_reg_HTH_GntR"/>
</dbReference>
<dbReference type="SUPFAM" id="SSF46785">
    <property type="entry name" value="Winged helix' DNA-binding domain"/>
    <property type="match status" value="1"/>
</dbReference>
<evidence type="ECO:0000256" key="2">
    <source>
        <dbReference type="ARBA" id="ARBA00023125"/>
    </source>
</evidence>
<evidence type="ECO:0000313" key="6">
    <source>
        <dbReference type="Proteomes" id="UP001597267"/>
    </source>
</evidence>
<name>A0ABW4J6M4_9LACO</name>
<protein>
    <submittedName>
        <fullName evidence="5">GntR family transcriptional regulator</fullName>
    </submittedName>
</protein>
<dbReference type="SMART" id="SM00345">
    <property type="entry name" value="HTH_GNTR"/>
    <property type="match status" value="1"/>
</dbReference>
<keyword evidence="6" id="KW-1185">Reference proteome</keyword>
<dbReference type="EMBL" id="JBHTOP010000013">
    <property type="protein sequence ID" value="MFD1671580.1"/>
    <property type="molecule type" value="Genomic_DNA"/>
</dbReference>
<gene>
    <name evidence="5" type="ORF">ACFQ5M_05695</name>
</gene>
<dbReference type="CDD" id="cd07377">
    <property type="entry name" value="WHTH_GntR"/>
    <property type="match status" value="1"/>
</dbReference>
<dbReference type="InterPro" id="IPR036390">
    <property type="entry name" value="WH_DNA-bd_sf"/>
</dbReference>
<sequence length="339" mass="37827">MKKNLYQIIVDDLSRDIHNGTLLPNTKIPTEQALAKQYQVSRITSKRALNDLETAGLIYRKQGSGSFVQPDQITTTASSAAIAASPAKNDILLIVIPTNNVSEHDALATALNLALQQTASTTICKLVLADKLLATITELKTDTLSVLLLGDHFDHDMIYQLYELNIFFFQVATIPDPLERPQLLLSTTTAIQDLLDNLPQTATQLYYCGLTSENNYSDQALKIDLLKLTRQHPEFKLHLLDTLTDLELNSELNNVLIFRDFYTLLTYRLQQSVVPSPPTYLVATTLTSAQQSLLKTFNFSTYAIDTDYLLKVILQSLTTFKKSATMVNNPIISAKKLTD</sequence>
<dbReference type="Proteomes" id="UP001597267">
    <property type="component" value="Unassembled WGS sequence"/>
</dbReference>
<dbReference type="PRINTS" id="PR00035">
    <property type="entry name" value="HTHGNTR"/>
</dbReference>
<dbReference type="PANTHER" id="PTHR44846">
    <property type="entry name" value="MANNOSYL-D-GLYCERATE TRANSPORT/METABOLISM SYSTEM REPRESSOR MNGR-RELATED"/>
    <property type="match status" value="1"/>
</dbReference>
<dbReference type="Pfam" id="PF00392">
    <property type="entry name" value="GntR"/>
    <property type="match status" value="1"/>
</dbReference>
<comment type="caution">
    <text evidence="5">The sequence shown here is derived from an EMBL/GenBank/DDBJ whole genome shotgun (WGS) entry which is preliminary data.</text>
</comment>
<reference evidence="6" key="1">
    <citation type="journal article" date="2019" name="Int. J. Syst. Evol. Microbiol.">
        <title>The Global Catalogue of Microorganisms (GCM) 10K type strain sequencing project: providing services to taxonomists for standard genome sequencing and annotation.</title>
        <authorList>
            <consortium name="The Broad Institute Genomics Platform"/>
            <consortium name="The Broad Institute Genome Sequencing Center for Infectious Disease"/>
            <person name="Wu L."/>
            <person name="Ma J."/>
        </authorList>
    </citation>
    <scope>NUCLEOTIDE SEQUENCE [LARGE SCALE GENOMIC DNA]</scope>
    <source>
        <strain evidence="6">CCM 8896</strain>
    </source>
</reference>
<evidence type="ECO:0000313" key="5">
    <source>
        <dbReference type="EMBL" id="MFD1671580.1"/>
    </source>
</evidence>
<accession>A0ABW4J6M4</accession>
<dbReference type="InterPro" id="IPR036388">
    <property type="entry name" value="WH-like_DNA-bd_sf"/>
</dbReference>